<evidence type="ECO:0000313" key="3">
    <source>
        <dbReference type="Proteomes" id="UP001205843"/>
    </source>
</evidence>
<dbReference type="EC" id="6.3.5.7" evidence="2"/>
<dbReference type="InterPro" id="IPR000120">
    <property type="entry name" value="Amidase"/>
</dbReference>
<keyword evidence="3" id="KW-1185">Reference proteome</keyword>
<protein>
    <submittedName>
        <fullName evidence="2">Aspartyl-tRNA(Asn)/glutamyl-tRNA(Gln) amidotransferase subunit A</fullName>
        <ecNumber evidence="2">6.3.5.6</ecNumber>
        <ecNumber evidence="2">6.3.5.7</ecNumber>
    </submittedName>
</protein>
<dbReference type="PANTHER" id="PTHR11895">
    <property type="entry name" value="TRANSAMIDASE"/>
    <property type="match status" value="1"/>
</dbReference>
<reference evidence="2" key="1">
    <citation type="submission" date="2022-03" db="EMBL/GenBank/DDBJ databases">
        <title>Genomic Encyclopedia of Type Strains, Phase III (KMG-III): the genomes of soil and plant-associated and newly described type strains.</title>
        <authorList>
            <person name="Whitman W."/>
        </authorList>
    </citation>
    <scope>NUCLEOTIDE SEQUENCE</scope>
    <source>
        <strain evidence="2">ANL 6-2</strain>
    </source>
</reference>
<dbReference type="Proteomes" id="UP001205843">
    <property type="component" value="Unassembled WGS sequence"/>
</dbReference>
<proteinExistence type="predicted"/>
<dbReference type="Pfam" id="PF01425">
    <property type="entry name" value="Amidase"/>
    <property type="match status" value="1"/>
</dbReference>
<dbReference type="Gene3D" id="3.90.1300.10">
    <property type="entry name" value="Amidase signature (AS) domain"/>
    <property type="match status" value="1"/>
</dbReference>
<organism evidence="2 3">
    <name type="scientific">Natronocella acetinitrilica</name>
    <dbReference type="NCBI Taxonomy" id="414046"/>
    <lineage>
        <taxon>Bacteria</taxon>
        <taxon>Pseudomonadati</taxon>
        <taxon>Pseudomonadota</taxon>
        <taxon>Gammaproteobacteria</taxon>
        <taxon>Chromatiales</taxon>
        <taxon>Ectothiorhodospiraceae</taxon>
        <taxon>Natronocella</taxon>
    </lineage>
</organism>
<dbReference type="GO" id="GO:0050567">
    <property type="term" value="F:glutaminyl-tRNA synthase (glutamine-hydrolyzing) activity"/>
    <property type="evidence" value="ECO:0007669"/>
    <property type="project" value="UniProtKB-EC"/>
</dbReference>
<name>A0AAE3G0S3_9GAMM</name>
<dbReference type="RefSeq" id="WP_253474421.1">
    <property type="nucleotide sequence ID" value="NZ_JALJXV010000002.1"/>
</dbReference>
<dbReference type="SUPFAM" id="SSF75304">
    <property type="entry name" value="Amidase signature (AS) enzymes"/>
    <property type="match status" value="1"/>
</dbReference>
<comment type="caution">
    <text evidence="2">The sequence shown here is derived from an EMBL/GenBank/DDBJ whole genome shotgun (WGS) entry which is preliminary data.</text>
</comment>
<dbReference type="EC" id="6.3.5.6" evidence="2"/>
<gene>
    <name evidence="2" type="ORF">J2T57_000744</name>
</gene>
<dbReference type="PANTHER" id="PTHR11895:SF76">
    <property type="entry name" value="INDOLEACETAMIDE HYDROLASE"/>
    <property type="match status" value="1"/>
</dbReference>
<accession>A0AAE3G0S3</accession>
<dbReference type="EMBL" id="JALJXV010000002">
    <property type="protein sequence ID" value="MCP1673645.1"/>
    <property type="molecule type" value="Genomic_DNA"/>
</dbReference>
<dbReference type="GO" id="GO:0050566">
    <property type="term" value="F:asparaginyl-tRNA synthase (glutamine-hydrolyzing) activity"/>
    <property type="evidence" value="ECO:0007669"/>
    <property type="project" value="UniProtKB-EC"/>
</dbReference>
<sequence>MGSPMKVLTRASALELAGWVRRGELSATEVVTAHLERIDTLNPRINAFCTVTHESALAAAHDLDQRLAAGEHAGLLAGVPIGLKDLTPTRGIRTTRGSRLFANHVPEADAEIVRRLRQQGAIVVGKTNTPEFGHKGVTDNQLFGPTRNPWRPDLVAGGSSGGSSAAVVAGMVPLAEGSDGAGSIRIPAALCGCVGMKPSFGRVPDVATPFSSHSPFFHNGALSRSVADCCLMLKVMAGFFAGHPFSVPDDGLVWDIVEESEPPLRIAYSPDLGYFPIESEVASRCTDALAHLEKAGCRIEEVSVPLDASVEDSFMTFWRLKSVAQYGHLSSDELALLEPRVRQLIAEGRELGANDLARANRERERVWQVFRSVFDAYDLLLTPTTAVAAFPLDGAPPTLINRQPVNPLIGWFLTYPVNLTGHPAASVPCGMTDGGLPVGLQIIGPRLADRSVLTLAAMVERLLPWPMPSDRLLREETDGRV</sequence>
<dbReference type="InterPro" id="IPR023631">
    <property type="entry name" value="Amidase_dom"/>
</dbReference>
<dbReference type="InterPro" id="IPR036928">
    <property type="entry name" value="AS_sf"/>
</dbReference>
<keyword evidence="2" id="KW-0436">Ligase</keyword>
<dbReference type="AlphaFoldDB" id="A0AAE3G0S3"/>
<feature type="domain" description="Amidase" evidence="1">
    <location>
        <begin position="29"/>
        <end position="453"/>
    </location>
</feature>
<evidence type="ECO:0000313" key="2">
    <source>
        <dbReference type="EMBL" id="MCP1673645.1"/>
    </source>
</evidence>
<evidence type="ECO:0000259" key="1">
    <source>
        <dbReference type="Pfam" id="PF01425"/>
    </source>
</evidence>